<keyword evidence="2" id="KW-1185">Reference proteome</keyword>
<name>A0A1J1HCT4_PLARL</name>
<sequence>MDKNTILELNDVKFYYNKVFTNELLVSLQKEMKIEDLIFSYSHYSNLLSGNEHFDKYEIESDYLKSDDEIKNLNNYLLDQNNIHMKQKTYDSEEILNYFDPYITEENFEEKIEKTFQDLNNILKSSYAKNEIEDSSKIDINEILQNLKVEKEQQYYKIFELRLEKNQMHQITLIMIAFIIRSIFNLSLGRKLIFSNKNINHILLRALYIQNIYVQIFTLKNIKRYIVEDREYCDKIHLKMIKICIFSKSLCSFNRANEIILILVKENKQVNDIFDFYFLKKLKKSLEKSDNIQRLRLLDFIADNMNINNEAICNIFQINKKNCYSNENINFLKGDKLDSTHLSITFEDDKNLENLSFESDYENCSFDDISFINQKCVSEIMNKYCLKLNEICKITKINIYKYLHMIYLKDDLLLKINVLEIFSKLIKNIHYCDTISENIHFLRIVLNDLKKSDEDILHLNILNSIISYSKINSLVLNFILNAHSNILMKTIIKFLCDSSMNVEKLIVGIKSFGYFFSIKESCEILLKLNPNIHLISIEKITSHSHVNVLRHSINIWLRIIPSNSKEYGWLKDLIHNILFEKVISILKEIEDMIVQINIYNLLEIMINYDICDLLLKEQWLIKSLLGNFQNNSYELKMSRYNFFMAFYQVNKTIISNNSYADNIINNFIKCIPKRY</sequence>
<reference evidence="1 2" key="1">
    <citation type="submission" date="2015-04" db="EMBL/GenBank/DDBJ databases">
        <authorList>
            <consortium name="Pathogen Informatics"/>
        </authorList>
    </citation>
    <scope>NUCLEOTIDE SEQUENCE [LARGE SCALE GENOMIC DNA]</scope>
    <source>
        <strain evidence="1 2">SGS1</strain>
    </source>
</reference>
<organism evidence="1 2">
    <name type="scientific">Plasmodium relictum</name>
    <dbReference type="NCBI Taxonomy" id="85471"/>
    <lineage>
        <taxon>Eukaryota</taxon>
        <taxon>Sar</taxon>
        <taxon>Alveolata</taxon>
        <taxon>Apicomplexa</taxon>
        <taxon>Aconoidasida</taxon>
        <taxon>Haemosporida</taxon>
        <taxon>Plasmodiidae</taxon>
        <taxon>Plasmodium</taxon>
        <taxon>Plasmodium (Haemamoeba)</taxon>
    </lineage>
</organism>
<dbReference type="GeneID" id="39737989"/>
<dbReference type="KEGG" id="prel:PRELSG_1305600"/>
<dbReference type="EMBL" id="LN835308">
    <property type="protein sequence ID" value="CRH03698.1"/>
    <property type="molecule type" value="Genomic_DNA"/>
</dbReference>
<dbReference type="VEuPathDB" id="PlasmoDB:PRELSG_1305600"/>
<evidence type="ECO:0000313" key="2">
    <source>
        <dbReference type="Proteomes" id="UP000220158"/>
    </source>
</evidence>
<evidence type="ECO:0000313" key="1">
    <source>
        <dbReference type="EMBL" id="CRH03698.1"/>
    </source>
</evidence>
<dbReference type="Proteomes" id="UP000220158">
    <property type="component" value="Chromosome 13"/>
</dbReference>
<proteinExistence type="predicted"/>
<dbReference type="AlphaFoldDB" id="A0A1J1HCT4"/>
<protein>
    <submittedName>
        <fullName evidence="1">Uncharacterized protein</fullName>
    </submittedName>
</protein>
<gene>
    <name evidence="1" type="ORF">PRELSG_1305600</name>
</gene>
<dbReference type="OrthoDB" id="376330at2759"/>
<accession>A0A1J1HCT4</accession>
<dbReference type="RefSeq" id="XP_028535705.1">
    <property type="nucleotide sequence ID" value="XM_028678573.1"/>
</dbReference>